<dbReference type="STRING" id="48709.A0A1D2NG94"/>
<evidence type="ECO:0000256" key="1">
    <source>
        <dbReference type="ARBA" id="ARBA00004245"/>
    </source>
</evidence>
<dbReference type="GO" id="GO:0008352">
    <property type="term" value="C:katanin complex"/>
    <property type="evidence" value="ECO:0007669"/>
    <property type="project" value="TreeGrafter"/>
</dbReference>
<dbReference type="InterPro" id="IPR036322">
    <property type="entry name" value="WD40_repeat_dom_sf"/>
</dbReference>
<dbReference type="OMA" id="TYADIPN"/>
<feature type="domain" description="Katanin p80 subunit C-terminal" evidence="9">
    <location>
        <begin position="508"/>
        <end position="667"/>
    </location>
</feature>
<keyword evidence="3 6" id="KW-0853">WD repeat</keyword>
<dbReference type="InterPro" id="IPR001680">
    <property type="entry name" value="WD40_rpt"/>
</dbReference>
<comment type="subcellular location">
    <subcellularLocation>
        <location evidence="1">Cytoplasm</location>
        <location evidence="1">Cytoskeleton</location>
    </subcellularLocation>
</comment>
<feature type="region of interest" description="Disordered" evidence="7">
    <location>
        <begin position="261"/>
        <end position="397"/>
    </location>
</feature>
<evidence type="ECO:0000256" key="8">
    <source>
        <dbReference type="SAM" id="SignalP"/>
    </source>
</evidence>
<keyword evidence="5" id="KW-0206">Cytoskeleton</keyword>
<dbReference type="InterPro" id="IPR019775">
    <property type="entry name" value="WD40_repeat_CS"/>
</dbReference>
<feature type="compositionally biased region" description="Low complexity" evidence="7">
    <location>
        <begin position="283"/>
        <end position="296"/>
    </location>
</feature>
<feature type="region of interest" description="Disordered" evidence="7">
    <location>
        <begin position="197"/>
        <end position="246"/>
    </location>
</feature>
<keyword evidence="11" id="KW-1185">Reference proteome</keyword>
<accession>A0A1D2NG94</accession>
<evidence type="ECO:0000256" key="6">
    <source>
        <dbReference type="PROSITE-ProRule" id="PRU00221"/>
    </source>
</evidence>
<dbReference type="SMART" id="SM00320">
    <property type="entry name" value="WD40"/>
    <property type="match status" value="3"/>
</dbReference>
<evidence type="ECO:0000256" key="2">
    <source>
        <dbReference type="ARBA" id="ARBA00022490"/>
    </source>
</evidence>
<keyword evidence="4" id="KW-0677">Repeat</keyword>
<feature type="repeat" description="WD" evidence="6">
    <location>
        <begin position="28"/>
        <end position="69"/>
    </location>
</feature>
<dbReference type="PROSITE" id="PS50294">
    <property type="entry name" value="WD_REPEATS_REGION"/>
    <property type="match status" value="2"/>
</dbReference>
<proteinExistence type="predicted"/>
<feature type="compositionally biased region" description="Polar residues" evidence="7">
    <location>
        <begin position="431"/>
        <end position="441"/>
    </location>
</feature>
<feature type="repeat" description="WD" evidence="6">
    <location>
        <begin position="70"/>
        <end position="111"/>
    </location>
</feature>
<gene>
    <name evidence="10" type="ORF">Ocin01_02722</name>
</gene>
<dbReference type="AlphaFoldDB" id="A0A1D2NG94"/>
<dbReference type="EMBL" id="LJIJ01000058">
    <property type="protein sequence ID" value="ODN03976.1"/>
    <property type="molecule type" value="Genomic_DNA"/>
</dbReference>
<dbReference type="InterPro" id="IPR028021">
    <property type="entry name" value="Katanin_C-terminal"/>
</dbReference>
<dbReference type="PANTHER" id="PTHR19845">
    <property type="entry name" value="KATANIN P80 SUBUNIT"/>
    <property type="match status" value="1"/>
</dbReference>
<feature type="compositionally biased region" description="Low complexity" evidence="7">
    <location>
        <begin position="420"/>
        <end position="430"/>
    </location>
</feature>
<dbReference type="Pfam" id="PF00400">
    <property type="entry name" value="WD40"/>
    <property type="match status" value="2"/>
</dbReference>
<dbReference type="Proteomes" id="UP000094527">
    <property type="component" value="Unassembled WGS sequence"/>
</dbReference>
<evidence type="ECO:0000256" key="4">
    <source>
        <dbReference type="ARBA" id="ARBA00022737"/>
    </source>
</evidence>
<organism evidence="10 11">
    <name type="scientific">Orchesella cincta</name>
    <name type="common">Springtail</name>
    <name type="synonym">Podura cincta</name>
    <dbReference type="NCBI Taxonomy" id="48709"/>
    <lineage>
        <taxon>Eukaryota</taxon>
        <taxon>Metazoa</taxon>
        <taxon>Ecdysozoa</taxon>
        <taxon>Arthropoda</taxon>
        <taxon>Hexapoda</taxon>
        <taxon>Collembola</taxon>
        <taxon>Entomobryomorpha</taxon>
        <taxon>Entomobryoidea</taxon>
        <taxon>Orchesellidae</taxon>
        <taxon>Orchesellinae</taxon>
        <taxon>Orchesella</taxon>
    </lineage>
</organism>
<dbReference type="Pfam" id="PF13925">
    <property type="entry name" value="Katanin_con80"/>
    <property type="match status" value="1"/>
</dbReference>
<reference evidence="10 11" key="1">
    <citation type="journal article" date="2016" name="Genome Biol. Evol.">
        <title>Gene Family Evolution Reflects Adaptation to Soil Environmental Stressors in the Genome of the Collembolan Orchesella cincta.</title>
        <authorList>
            <person name="Faddeeva-Vakhrusheva A."/>
            <person name="Derks M.F."/>
            <person name="Anvar S.Y."/>
            <person name="Agamennone V."/>
            <person name="Suring W."/>
            <person name="Smit S."/>
            <person name="van Straalen N.M."/>
            <person name="Roelofs D."/>
        </authorList>
    </citation>
    <scope>NUCLEOTIDE SEQUENCE [LARGE SCALE GENOMIC DNA]</scope>
    <source>
        <tissue evidence="10">Mixed pool</tissue>
    </source>
</reference>
<evidence type="ECO:0000256" key="7">
    <source>
        <dbReference type="SAM" id="MobiDB-lite"/>
    </source>
</evidence>
<evidence type="ECO:0000256" key="3">
    <source>
        <dbReference type="ARBA" id="ARBA00022574"/>
    </source>
</evidence>
<dbReference type="SUPFAM" id="SSF50978">
    <property type="entry name" value="WD40 repeat-like"/>
    <property type="match status" value="1"/>
</dbReference>
<protein>
    <submittedName>
        <fullName evidence="10">Katanin p80 WD40 repeat-containing subunit B1</fullName>
    </submittedName>
</protein>
<dbReference type="GO" id="GO:0007019">
    <property type="term" value="P:microtubule depolymerization"/>
    <property type="evidence" value="ECO:0007669"/>
    <property type="project" value="TreeGrafter"/>
</dbReference>
<dbReference type="InterPro" id="IPR015943">
    <property type="entry name" value="WD40/YVTN_repeat-like_dom_sf"/>
</dbReference>
<evidence type="ECO:0000313" key="11">
    <source>
        <dbReference type="Proteomes" id="UP000094527"/>
    </source>
</evidence>
<feature type="compositionally biased region" description="Basic and acidic residues" evidence="7">
    <location>
        <begin position="308"/>
        <end position="320"/>
    </location>
</feature>
<dbReference type="PROSITE" id="PS50082">
    <property type="entry name" value="WD_REPEATS_2"/>
    <property type="match status" value="2"/>
</dbReference>
<dbReference type="Gene3D" id="2.130.10.10">
    <property type="entry name" value="YVTN repeat-like/Quinoprotein amine dehydrogenase"/>
    <property type="match status" value="1"/>
</dbReference>
<feature type="compositionally biased region" description="Polar residues" evidence="7">
    <location>
        <begin position="384"/>
        <end position="396"/>
    </location>
</feature>
<dbReference type="PROSITE" id="PS00678">
    <property type="entry name" value="WD_REPEATS_1"/>
    <property type="match status" value="2"/>
</dbReference>
<evidence type="ECO:0000256" key="5">
    <source>
        <dbReference type="ARBA" id="ARBA00023212"/>
    </source>
</evidence>
<sequence length="671" mass="74814">MMILNVGGFLLLLLQMWDIRKKGCIFGYKGHNSTVNSLKFSPDGQWIASGGEDNYVKIWDIRVGKVLSEFSDHTGSVTDVEFHPHEFLLASSSLDRTVKFWDLETFSLVSSSLADVPPIRCITYHPNGSCLFAASPDILRVHGWEPPETFDAVPTPWSRIQDIAVSQDQLVGVTTQLTNVSIYVVDLRRVHPVGNSKSMRASLSSGHSLRKNFNKERSSEFAESLNAMKASEESDSLPTDPEDEVNVPLNQRDFRQIFAPHRDCGANSSPADYIPDEEPSLATSTESESPRPESYSKTTKFRYVNSRESSRNRHSPENTPRRASVPNFVPGQVAHNHNNRNLSPGVCLTSRSRSPDCMSRQSSLSDDSSGPYSGRSTETHRSTQLDSGYNSHSQPPVHTGMANYTKLYFITVDHYVLSSPSESSLIPSPSKENVQYSSPAKTNPPLQPLPRSPERPLAHRYDFVPIPIDRPSGLAIDDFLPKKSAVAYDGGIHAVDVSEADVFTNLAREHQPILAVMATRQRNLRIIFNVWQTKDVKTAVEAAVNLHDIAVVVDLLGVLVLRPSIWNLDLCVALLPSILQLLQSRYEAHLTAGCNALRLILKNFASVIKTNIESPIQTVGVDISREERYNKSMECYRHLVAIRAFTLKRQTLQGKIGHTFRELHIHLSSLD</sequence>
<evidence type="ECO:0000313" key="10">
    <source>
        <dbReference type="EMBL" id="ODN03976.1"/>
    </source>
</evidence>
<feature type="chain" id="PRO_5008905527" evidence="8">
    <location>
        <begin position="25"/>
        <end position="671"/>
    </location>
</feature>
<feature type="compositionally biased region" description="Low complexity" evidence="7">
    <location>
        <begin position="359"/>
        <end position="373"/>
    </location>
</feature>
<keyword evidence="8" id="KW-0732">Signal</keyword>
<keyword evidence="2" id="KW-0963">Cytoplasm</keyword>
<feature type="signal peptide" evidence="8">
    <location>
        <begin position="1"/>
        <end position="24"/>
    </location>
</feature>
<evidence type="ECO:0000259" key="9">
    <source>
        <dbReference type="Pfam" id="PF13925"/>
    </source>
</evidence>
<dbReference type="PANTHER" id="PTHR19845:SF0">
    <property type="entry name" value="KATANIN P80 WD40 REPEAT-CONTAINING SUBUNIT B1"/>
    <property type="match status" value="1"/>
</dbReference>
<name>A0A1D2NG94_ORCCI</name>
<comment type="caution">
    <text evidence="10">The sequence shown here is derived from an EMBL/GenBank/DDBJ whole genome shotgun (WGS) entry which is preliminary data.</text>
</comment>
<dbReference type="OrthoDB" id="10251605at2759"/>
<dbReference type="GO" id="GO:0008017">
    <property type="term" value="F:microtubule binding"/>
    <property type="evidence" value="ECO:0007669"/>
    <property type="project" value="InterPro"/>
</dbReference>
<feature type="region of interest" description="Disordered" evidence="7">
    <location>
        <begin position="420"/>
        <end position="454"/>
    </location>
</feature>
<feature type="compositionally biased region" description="Polar residues" evidence="7">
    <location>
        <begin position="197"/>
        <end position="207"/>
    </location>
</feature>